<dbReference type="PANTHER" id="PTHR11783">
    <property type="entry name" value="SULFOTRANSFERASE SULT"/>
    <property type="match status" value="1"/>
</dbReference>
<dbReference type="InterPro" id="IPR000863">
    <property type="entry name" value="Sulfotransferase_dom"/>
</dbReference>
<comment type="caution">
    <text evidence="4">The sequence shown here is derived from an EMBL/GenBank/DDBJ whole genome shotgun (WGS) entry which is preliminary data.</text>
</comment>
<feature type="domain" description="Sulfotransferase" evidence="3">
    <location>
        <begin position="5"/>
        <end position="269"/>
    </location>
</feature>
<name>T0Y0H7_9ZZZZ</name>
<dbReference type="Pfam" id="PF00685">
    <property type="entry name" value="Sulfotransfer_1"/>
    <property type="match status" value="1"/>
</dbReference>
<dbReference type="EMBL" id="AUZY01012548">
    <property type="protein sequence ID" value="EQD29538.1"/>
    <property type="molecule type" value="Genomic_DNA"/>
</dbReference>
<dbReference type="EMBL" id="AUZX01006681">
    <property type="protein sequence ID" value="EQD62924.1"/>
    <property type="molecule type" value="Genomic_DNA"/>
</dbReference>
<reference evidence="4" key="1">
    <citation type="submission" date="2013-08" db="EMBL/GenBank/DDBJ databases">
        <authorList>
            <person name="Mendez C."/>
            <person name="Richter M."/>
            <person name="Ferrer M."/>
            <person name="Sanchez J."/>
        </authorList>
    </citation>
    <scope>NUCLEOTIDE SEQUENCE</scope>
</reference>
<dbReference type="GO" id="GO:0008146">
    <property type="term" value="F:sulfotransferase activity"/>
    <property type="evidence" value="ECO:0007669"/>
    <property type="project" value="InterPro"/>
</dbReference>
<evidence type="ECO:0000313" key="4">
    <source>
        <dbReference type="EMBL" id="EQD26513.1"/>
    </source>
</evidence>
<dbReference type="InterPro" id="IPR027417">
    <property type="entry name" value="P-loop_NTPase"/>
</dbReference>
<sequence length="278" mass="31418">MGNIMWLASYPKSGNTWLRAFLANLLANKSHALPFDEWLRYGEDEARPNLFSEIAGCDTTLLDIESLCALRPRVHALIAARAQGTVFVKTHNLNGSFANHMLHDPSVTTGAIYVVRNPLDVAISMAAHFSLSLDEAIERLGNDGLATANDALYVSQILGSWSYHVSSWADQAGPRVLVLRYEDMLDKQMKTFCKVARLIGLDNSRERIERAARFAGFNQLQSMERRFGFSEAPRPNAPFFRSGRANQWRDRLSRDQVERVITGHRAMMQRFHYLPAGY</sequence>
<dbReference type="AlphaFoldDB" id="T0Y0H7"/>
<gene>
    <name evidence="6" type="ORF">B1A_09381</name>
    <name evidence="5" type="ORF">B1B_18721</name>
    <name evidence="4" type="ORF">B2A_15607</name>
</gene>
<evidence type="ECO:0000313" key="5">
    <source>
        <dbReference type="EMBL" id="EQD29538.1"/>
    </source>
</evidence>
<dbReference type="SUPFAM" id="SSF52540">
    <property type="entry name" value="P-loop containing nucleoside triphosphate hydrolases"/>
    <property type="match status" value="1"/>
</dbReference>
<evidence type="ECO:0000256" key="2">
    <source>
        <dbReference type="ARBA" id="ARBA00022679"/>
    </source>
</evidence>
<accession>T0Y0H7</accession>
<reference evidence="4" key="2">
    <citation type="journal article" date="2014" name="ISME J.">
        <title>Microbial stratification in low pH oxic and suboxic macroscopic growths along an acid mine drainage.</title>
        <authorList>
            <person name="Mendez-Garcia C."/>
            <person name="Mesa V."/>
            <person name="Sprenger R.R."/>
            <person name="Richter M."/>
            <person name="Diez M.S."/>
            <person name="Solano J."/>
            <person name="Bargiela R."/>
            <person name="Golyshina O.V."/>
            <person name="Manteca A."/>
            <person name="Ramos J.L."/>
            <person name="Gallego J.R."/>
            <person name="Llorente I."/>
            <person name="Martins Dos Santos V.A."/>
            <person name="Jensen O.N."/>
            <person name="Pelaez A.I."/>
            <person name="Sanchez J."/>
            <person name="Ferrer M."/>
        </authorList>
    </citation>
    <scope>NUCLEOTIDE SEQUENCE</scope>
</reference>
<proteinExistence type="inferred from homology"/>
<evidence type="ECO:0000313" key="6">
    <source>
        <dbReference type="EMBL" id="EQD62924.1"/>
    </source>
</evidence>
<evidence type="ECO:0000259" key="3">
    <source>
        <dbReference type="Pfam" id="PF00685"/>
    </source>
</evidence>
<comment type="similarity">
    <text evidence="1">Belongs to the sulfotransferase 1 family.</text>
</comment>
<evidence type="ECO:0000256" key="1">
    <source>
        <dbReference type="ARBA" id="ARBA00005771"/>
    </source>
</evidence>
<keyword evidence="2 4" id="KW-0808">Transferase</keyword>
<dbReference type="EMBL" id="AUZZ01011358">
    <property type="protein sequence ID" value="EQD26513.1"/>
    <property type="molecule type" value="Genomic_DNA"/>
</dbReference>
<organism evidence="4">
    <name type="scientific">mine drainage metagenome</name>
    <dbReference type="NCBI Taxonomy" id="410659"/>
    <lineage>
        <taxon>unclassified sequences</taxon>
        <taxon>metagenomes</taxon>
        <taxon>ecological metagenomes</taxon>
    </lineage>
</organism>
<dbReference type="Gene3D" id="3.40.50.300">
    <property type="entry name" value="P-loop containing nucleotide triphosphate hydrolases"/>
    <property type="match status" value="1"/>
</dbReference>
<protein>
    <submittedName>
        <fullName evidence="4">Sulfotransferase</fullName>
    </submittedName>
</protein>